<keyword evidence="4" id="KW-1185">Reference proteome</keyword>
<name>A0A3N2BZ64_9MICO</name>
<evidence type="ECO:0000313" key="4">
    <source>
        <dbReference type="Proteomes" id="UP000266915"/>
    </source>
</evidence>
<sequence>MPQNRTIRTAATALFAVAAVLGLSGCGDVNAASAAGRDFEQLLDGVPEVADVDTTGSNTLPWSGTASASVLMDDDVTDDRLSGIVDRIGGFLNEQAKRSGGATWEGVDLTVRGFTLSVLDRRADNATQLELLASLEDEGVPGGELQLSAAGTDGTRASSLTLVARPGEDFLAAYDLARATADATPAYAAAVVTGRSDDGVDPAEPDEDDTDDAAPGVPNWDGTARFSISSGVDDDATVSGDPGTTRAAYLAVAEQFEVIGATLTPATIDLRIASVDDVAAATAVATSAVPADVAVEVQGGIVTWDDGVQSADMLPVAQALGAVPGVTAIAASSDRLGITVSDPMAGRVALDALDALPAASIVESLRIGGHVANGDPGTFSVSGSRAEAASLLTLVEQLAASGSLASFEGSAGRLQVDVRPADDATLGAAIGLVKAGIAPGTWTRIGVDGERGTWWFDAIDTITIDASEYADESPEETALRERIERLWNAA</sequence>
<dbReference type="PROSITE" id="PS51257">
    <property type="entry name" value="PROKAR_LIPOPROTEIN"/>
    <property type="match status" value="1"/>
</dbReference>
<feature type="compositionally biased region" description="Acidic residues" evidence="1">
    <location>
        <begin position="199"/>
        <end position="212"/>
    </location>
</feature>
<evidence type="ECO:0000256" key="1">
    <source>
        <dbReference type="SAM" id="MobiDB-lite"/>
    </source>
</evidence>
<evidence type="ECO:0000256" key="2">
    <source>
        <dbReference type="SAM" id="SignalP"/>
    </source>
</evidence>
<dbReference type="RefSeq" id="WP_085511948.1">
    <property type="nucleotide sequence ID" value="NZ_FXAP01000003.1"/>
</dbReference>
<proteinExistence type="predicted"/>
<feature type="signal peptide" evidence="2">
    <location>
        <begin position="1"/>
        <end position="31"/>
    </location>
</feature>
<keyword evidence="2" id="KW-0732">Signal</keyword>
<gene>
    <name evidence="3" type="ORF">EDD42_0599</name>
</gene>
<dbReference type="Proteomes" id="UP000266915">
    <property type="component" value="Unassembled WGS sequence"/>
</dbReference>
<feature type="chain" id="PRO_5018776572" evidence="2">
    <location>
        <begin position="32"/>
        <end position="490"/>
    </location>
</feature>
<evidence type="ECO:0000313" key="3">
    <source>
        <dbReference type="EMBL" id="ROR80558.1"/>
    </source>
</evidence>
<comment type="caution">
    <text evidence="3">The sequence shown here is derived from an EMBL/GenBank/DDBJ whole genome shotgun (WGS) entry which is preliminary data.</text>
</comment>
<organism evidence="3 4">
    <name type="scientific">Plantibacter flavus</name>
    <dbReference type="NCBI Taxonomy" id="150123"/>
    <lineage>
        <taxon>Bacteria</taxon>
        <taxon>Bacillati</taxon>
        <taxon>Actinomycetota</taxon>
        <taxon>Actinomycetes</taxon>
        <taxon>Micrococcales</taxon>
        <taxon>Microbacteriaceae</taxon>
        <taxon>Plantibacter</taxon>
    </lineage>
</organism>
<reference evidence="3 4" key="1">
    <citation type="submission" date="2018-11" db="EMBL/GenBank/DDBJ databases">
        <title>Sequencing the genomes of 1000 actinobacteria strains.</title>
        <authorList>
            <person name="Klenk H.-P."/>
        </authorList>
    </citation>
    <scope>NUCLEOTIDE SEQUENCE [LARGE SCALE GENOMIC DNA]</scope>
    <source>
        <strain evidence="3 4">DSM 14012</strain>
    </source>
</reference>
<dbReference type="EMBL" id="RKHL01000001">
    <property type="protein sequence ID" value="ROR80558.1"/>
    <property type="molecule type" value="Genomic_DNA"/>
</dbReference>
<accession>A0A3N2BZ64</accession>
<dbReference type="AlphaFoldDB" id="A0A3N2BZ64"/>
<feature type="region of interest" description="Disordered" evidence="1">
    <location>
        <begin position="194"/>
        <end position="219"/>
    </location>
</feature>
<protein>
    <submittedName>
        <fullName evidence="3">Uncharacterized protein</fullName>
    </submittedName>
</protein>